<dbReference type="PROSITE" id="PS00356">
    <property type="entry name" value="HTH_LACI_1"/>
    <property type="match status" value="1"/>
</dbReference>
<dbReference type="SUPFAM" id="SSF53822">
    <property type="entry name" value="Periplasmic binding protein-like I"/>
    <property type="match status" value="1"/>
</dbReference>
<proteinExistence type="predicted"/>
<dbReference type="EMBL" id="JBHSJF010000003">
    <property type="protein sequence ID" value="MFC5067083.1"/>
    <property type="molecule type" value="Genomic_DNA"/>
</dbReference>
<dbReference type="RefSeq" id="WP_114957480.1">
    <property type="nucleotide sequence ID" value="NZ_JBHSJF010000003.1"/>
</dbReference>
<dbReference type="Gene3D" id="3.40.50.2300">
    <property type="match status" value="2"/>
</dbReference>
<feature type="domain" description="HTH lacI-type" evidence="4">
    <location>
        <begin position="18"/>
        <end position="72"/>
    </location>
</feature>
<dbReference type="CDD" id="cd01575">
    <property type="entry name" value="PBP1_GntR"/>
    <property type="match status" value="1"/>
</dbReference>
<comment type="caution">
    <text evidence="5">The sequence shown here is derived from an EMBL/GenBank/DDBJ whole genome shotgun (WGS) entry which is preliminary data.</text>
</comment>
<accession>A0ABV9Z035</accession>
<evidence type="ECO:0000313" key="5">
    <source>
        <dbReference type="EMBL" id="MFC5067083.1"/>
    </source>
</evidence>
<keyword evidence="3" id="KW-0804">Transcription</keyword>
<evidence type="ECO:0000256" key="2">
    <source>
        <dbReference type="ARBA" id="ARBA00023125"/>
    </source>
</evidence>
<evidence type="ECO:0000256" key="1">
    <source>
        <dbReference type="ARBA" id="ARBA00023015"/>
    </source>
</evidence>
<dbReference type="PANTHER" id="PTHR30146">
    <property type="entry name" value="LACI-RELATED TRANSCRIPTIONAL REPRESSOR"/>
    <property type="match status" value="1"/>
</dbReference>
<dbReference type="Proteomes" id="UP001595796">
    <property type="component" value="Unassembled WGS sequence"/>
</dbReference>
<organism evidence="5 6">
    <name type="scientific">Flaviflagellibacter deserti</name>
    <dbReference type="NCBI Taxonomy" id="2267266"/>
    <lineage>
        <taxon>Bacteria</taxon>
        <taxon>Pseudomonadati</taxon>
        <taxon>Pseudomonadota</taxon>
        <taxon>Alphaproteobacteria</taxon>
        <taxon>Hyphomicrobiales</taxon>
        <taxon>Flaviflagellibacter</taxon>
    </lineage>
</organism>
<dbReference type="CDD" id="cd01392">
    <property type="entry name" value="HTH_LacI"/>
    <property type="match status" value="1"/>
</dbReference>
<name>A0ABV9Z035_9HYPH</name>
<dbReference type="InterPro" id="IPR010982">
    <property type="entry name" value="Lambda_DNA-bd_dom_sf"/>
</dbReference>
<dbReference type="Pfam" id="PF13377">
    <property type="entry name" value="Peripla_BP_3"/>
    <property type="match status" value="1"/>
</dbReference>
<keyword evidence="1" id="KW-0805">Transcription regulation</keyword>
<dbReference type="PANTHER" id="PTHR30146:SF2">
    <property type="entry name" value="HTH-TYPE TRANSCRIPTIONAL REGULATOR GNTR"/>
    <property type="match status" value="1"/>
</dbReference>
<gene>
    <name evidence="5" type="ORF">ACFPFW_03530</name>
</gene>
<dbReference type="SMART" id="SM00354">
    <property type="entry name" value="HTH_LACI"/>
    <property type="match status" value="1"/>
</dbReference>
<dbReference type="PROSITE" id="PS50932">
    <property type="entry name" value="HTH_LACI_2"/>
    <property type="match status" value="1"/>
</dbReference>
<dbReference type="InterPro" id="IPR000843">
    <property type="entry name" value="HTH_LacI"/>
</dbReference>
<dbReference type="Gene3D" id="1.10.260.40">
    <property type="entry name" value="lambda repressor-like DNA-binding domains"/>
    <property type="match status" value="1"/>
</dbReference>
<evidence type="ECO:0000256" key="3">
    <source>
        <dbReference type="ARBA" id="ARBA00023163"/>
    </source>
</evidence>
<reference evidence="6" key="1">
    <citation type="journal article" date="2019" name="Int. J. Syst. Evol. Microbiol.">
        <title>The Global Catalogue of Microorganisms (GCM) 10K type strain sequencing project: providing services to taxonomists for standard genome sequencing and annotation.</title>
        <authorList>
            <consortium name="The Broad Institute Genomics Platform"/>
            <consortium name="The Broad Institute Genome Sequencing Center for Infectious Disease"/>
            <person name="Wu L."/>
            <person name="Ma J."/>
        </authorList>
    </citation>
    <scope>NUCLEOTIDE SEQUENCE [LARGE SCALE GENOMIC DNA]</scope>
    <source>
        <strain evidence="6">CGMCC 1.16444</strain>
    </source>
</reference>
<evidence type="ECO:0000313" key="6">
    <source>
        <dbReference type="Proteomes" id="UP001595796"/>
    </source>
</evidence>
<dbReference type="InterPro" id="IPR046335">
    <property type="entry name" value="LacI/GalR-like_sensor"/>
</dbReference>
<keyword evidence="6" id="KW-1185">Reference proteome</keyword>
<dbReference type="Pfam" id="PF00356">
    <property type="entry name" value="LacI"/>
    <property type="match status" value="1"/>
</dbReference>
<sequence length="352" mass="38220">MSDSGQSVGRKRRGAGRPTISDVARLAGVSPITVSRALRDPQRVSQDLRANIDVAVRTLGYVPDPNARALASSRADVIGVIIPSLTNNVFADVLRGMYDAINGSSYQIQLGNSRYSPIEEERLLTTFVSQRPSALIVSGIDQTPTARATLENAGCPVLQIMESGPDPVDMMVGFSHRKAAEEIVRHLWHAGYRRIGFIGARMDPRSQRRLQGYRDALEPLGGVDPALVTTTPAPSSVSLGRDLLRDLMSRAPDLDAVFCNNDDLAMGALFECQRSGLDVPRRLGIAGFNDLEMMAAAHPPLTSVRTPRYEIGYRSVRMVLDAITGRDIPERVIDIGYELAVRDSTGGPVLSQ</sequence>
<protein>
    <submittedName>
        <fullName evidence="5">LacI family DNA-binding transcriptional regulator</fullName>
    </submittedName>
</protein>
<dbReference type="SUPFAM" id="SSF47413">
    <property type="entry name" value="lambda repressor-like DNA-binding domains"/>
    <property type="match status" value="1"/>
</dbReference>
<evidence type="ECO:0000259" key="4">
    <source>
        <dbReference type="PROSITE" id="PS50932"/>
    </source>
</evidence>
<keyword evidence="2 5" id="KW-0238">DNA-binding</keyword>
<dbReference type="InterPro" id="IPR028082">
    <property type="entry name" value="Peripla_BP_I"/>
</dbReference>
<dbReference type="GO" id="GO:0003677">
    <property type="term" value="F:DNA binding"/>
    <property type="evidence" value="ECO:0007669"/>
    <property type="project" value="UniProtKB-KW"/>
</dbReference>